<proteinExistence type="predicted"/>
<name>A0AAN9L5E7_CANGL</name>
<dbReference type="AlphaFoldDB" id="A0AAN9L5E7"/>
<keyword evidence="3" id="KW-1185">Reference proteome</keyword>
<accession>A0AAN9L5E7</accession>
<sequence>MSLTTQLRNLLASLEAEEAAKTSKGSYTNHLGFQNITGTKDNSGIYAGDGNNYHLGGGPAGPTINNSGSFQGQGNGGYVNGNFNASRWNHY</sequence>
<gene>
    <name evidence="2" type="ORF">VNO77_23719</name>
</gene>
<evidence type="ECO:0000313" key="2">
    <source>
        <dbReference type="EMBL" id="KAK7329549.1"/>
    </source>
</evidence>
<reference evidence="2 3" key="1">
    <citation type="submission" date="2024-01" db="EMBL/GenBank/DDBJ databases">
        <title>The genomes of 5 underutilized Papilionoideae crops provide insights into root nodulation and disease resistanc.</title>
        <authorList>
            <person name="Jiang F."/>
        </authorList>
    </citation>
    <scope>NUCLEOTIDE SEQUENCE [LARGE SCALE GENOMIC DNA]</scope>
    <source>
        <strain evidence="2">LVBAO_FW01</strain>
        <tissue evidence="2">Leaves</tissue>
    </source>
</reference>
<dbReference type="Proteomes" id="UP001367508">
    <property type="component" value="Unassembled WGS sequence"/>
</dbReference>
<comment type="caution">
    <text evidence="2">The sequence shown here is derived from an EMBL/GenBank/DDBJ whole genome shotgun (WGS) entry which is preliminary data.</text>
</comment>
<feature type="region of interest" description="Disordered" evidence="1">
    <location>
        <begin position="56"/>
        <end position="78"/>
    </location>
</feature>
<organism evidence="2 3">
    <name type="scientific">Canavalia gladiata</name>
    <name type="common">Sword bean</name>
    <name type="synonym">Dolichos gladiatus</name>
    <dbReference type="NCBI Taxonomy" id="3824"/>
    <lineage>
        <taxon>Eukaryota</taxon>
        <taxon>Viridiplantae</taxon>
        <taxon>Streptophyta</taxon>
        <taxon>Embryophyta</taxon>
        <taxon>Tracheophyta</taxon>
        <taxon>Spermatophyta</taxon>
        <taxon>Magnoliopsida</taxon>
        <taxon>eudicotyledons</taxon>
        <taxon>Gunneridae</taxon>
        <taxon>Pentapetalae</taxon>
        <taxon>rosids</taxon>
        <taxon>fabids</taxon>
        <taxon>Fabales</taxon>
        <taxon>Fabaceae</taxon>
        <taxon>Papilionoideae</taxon>
        <taxon>50 kb inversion clade</taxon>
        <taxon>NPAAA clade</taxon>
        <taxon>indigoferoid/millettioid clade</taxon>
        <taxon>Phaseoleae</taxon>
        <taxon>Canavalia</taxon>
    </lineage>
</organism>
<evidence type="ECO:0000313" key="3">
    <source>
        <dbReference type="Proteomes" id="UP001367508"/>
    </source>
</evidence>
<evidence type="ECO:0000256" key="1">
    <source>
        <dbReference type="SAM" id="MobiDB-lite"/>
    </source>
</evidence>
<protein>
    <submittedName>
        <fullName evidence="2">Uncharacterized protein</fullName>
    </submittedName>
</protein>
<dbReference type="EMBL" id="JAYMYQ010000005">
    <property type="protein sequence ID" value="KAK7329549.1"/>
    <property type="molecule type" value="Genomic_DNA"/>
</dbReference>